<proteinExistence type="inferred from homology"/>
<organism evidence="5 6">
    <name type="scientific">Variovorax paradoxus</name>
    <dbReference type="NCBI Taxonomy" id="34073"/>
    <lineage>
        <taxon>Bacteria</taxon>
        <taxon>Pseudomonadati</taxon>
        <taxon>Pseudomonadota</taxon>
        <taxon>Betaproteobacteria</taxon>
        <taxon>Burkholderiales</taxon>
        <taxon>Comamonadaceae</taxon>
        <taxon>Variovorax</taxon>
    </lineage>
</organism>
<evidence type="ECO:0000259" key="4">
    <source>
        <dbReference type="Pfam" id="PF13458"/>
    </source>
</evidence>
<dbReference type="AlphaFoldDB" id="A0A2W5QFM6"/>
<dbReference type="EMBL" id="QFPP01000176">
    <property type="protein sequence ID" value="PZQ73595.1"/>
    <property type="molecule type" value="Genomic_DNA"/>
</dbReference>
<dbReference type="InterPro" id="IPR028081">
    <property type="entry name" value="Leu-bd"/>
</dbReference>
<dbReference type="Proteomes" id="UP000249135">
    <property type="component" value="Unassembled WGS sequence"/>
</dbReference>
<dbReference type="SUPFAM" id="SSF53822">
    <property type="entry name" value="Periplasmic binding protein-like I"/>
    <property type="match status" value="1"/>
</dbReference>
<name>A0A2W5QFM6_VARPD</name>
<dbReference type="PANTHER" id="PTHR30483:SF37">
    <property type="entry name" value="ABC TRANSPORTER SUBSTRATE-BINDING PROTEIN"/>
    <property type="match status" value="1"/>
</dbReference>
<keyword evidence="2 3" id="KW-0732">Signal</keyword>
<dbReference type="Pfam" id="PF13458">
    <property type="entry name" value="Peripla_BP_6"/>
    <property type="match status" value="1"/>
</dbReference>
<comment type="caution">
    <text evidence="5">The sequence shown here is derived from an EMBL/GenBank/DDBJ whole genome shotgun (WGS) entry which is preliminary data.</text>
</comment>
<feature type="chain" id="PRO_5016038635" evidence="3">
    <location>
        <begin position="29"/>
        <end position="404"/>
    </location>
</feature>
<accession>A0A2W5QFM6</accession>
<evidence type="ECO:0000256" key="2">
    <source>
        <dbReference type="ARBA" id="ARBA00022729"/>
    </source>
</evidence>
<gene>
    <name evidence="5" type="ORF">DI563_14425</name>
</gene>
<dbReference type="InterPro" id="IPR051010">
    <property type="entry name" value="BCAA_transport"/>
</dbReference>
<feature type="domain" description="Leucine-binding protein" evidence="4">
    <location>
        <begin position="48"/>
        <end position="374"/>
    </location>
</feature>
<comment type="similarity">
    <text evidence="1">Belongs to the leucine-binding protein family.</text>
</comment>
<reference evidence="5 6" key="1">
    <citation type="submission" date="2017-08" db="EMBL/GenBank/DDBJ databases">
        <title>Infants hospitalized years apart are colonized by the same room-sourced microbial strains.</title>
        <authorList>
            <person name="Brooks B."/>
            <person name="Olm M.R."/>
            <person name="Firek B.A."/>
            <person name="Baker R."/>
            <person name="Thomas B.C."/>
            <person name="Morowitz M.J."/>
            <person name="Banfield J.F."/>
        </authorList>
    </citation>
    <scope>NUCLEOTIDE SEQUENCE [LARGE SCALE GENOMIC DNA]</scope>
    <source>
        <strain evidence="5">S2_005_003_R2_41</strain>
    </source>
</reference>
<dbReference type="InterPro" id="IPR028082">
    <property type="entry name" value="Peripla_BP_I"/>
</dbReference>
<protein>
    <submittedName>
        <fullName evidence="5">ABC transporter substrate-binding protein</fullName>
    </submittedName>
</protein>
<dbReference type="CDD" id="cd06330">
    <property type="entry name" value="PBP1_As_SBP-like"/>
    <property type="match status" value="1"/>
</dbReference>
<dbReference type="Gene3D" id="3.40.50.2300">
    <property type="match status" value="2"/>
</dbReference>
<dbReference type="PANTHER" id="PTHR30483">
    <property type="entry name" value="LEUCINE-SPECIFIC-BINDING PROTEIN"/>
    <property type="match status" value="1"/>
</dbReference>
<evidence type="ECO:0000256" key="3">
    <source>
        <dbReference type="SAM" id="SignalP"/>
    </source>
</evidence>
<evidence type="ECO:0000256" key="1">
    <source>
        <dbReference type="ARBA" id="ARBA00010062"/>
    </source>
</evidence>
<feature type="signal peptide" evidence="3">
    <location>
        <begin position="1"/>
        <end position="28"/>
    </location>
</feature>
<sequence length="404" mass="43638">MNTARRLGTSLVSLASLGLALAAGPALAQGTIKIGEINSYKALPQNLVPYRQGWLLAQEEVNAAGGVLGKKLETVFRDDNANPGDAVRMAEELLARENVDLLSGVTLSHVGLALTDFAKQRKVFFLASGPLSDKVVWENGNRYTYRLRSGTYALATSVVAEAAKLRKKRWALIYPNYEYGQAAVAAFKENLKKAQPDVEFVAEQSPPLGKIDAGAVSQAIADAKPDAIFNVMFGSDLTKLAREGKTRGLFTGREVVSLLTGEPEYLDPLKDDAPAGWIVTGYPYANIDTPEHKAFIAAYQKKYNDYPRLNSVVGYATVKALAAGIQKAGSTDTEKLIAAFKGLEFGTPFGQAVFRPQDNQSTMGIYVGRTEVKDGRGVMPAGTYLDGAKLQPSDEQVRKLRNPS</sequence>
<evidence type="ECO:0000313" key="5">
    <source>
        <dbReference type="EMBL" id="PZQ73595.1"/>
    </source>
</evidence>
<evidence type="ECO:0000313" key="6">
    <source>
        <dbReference type="Proteomes" id="UP000249135"/>
    </source>
</evidence>